<dbReference type="Pfam" id="PF13628">
    <property type="entry name" value="DUF4142"/>
    <property type="match status" value="1"/>
</dbReference>
<dbReference type="Gene3D" id="1.20.1260.10">
    <property type="match status" value="1"/>
</dbReference>
<dbReference type="InterPro" id="IPR012347">
    <property type="entry name" value="Ferritin-like"/>
</dbReference>
<dbReference type="PANTHER" id="PTHR38593">
    <property type="entry name" value="BLR2558 PROTEIN"/>
    <property type="match status" value="1"/>
</dbReference>
<organism evidence="4 5">
    <name type="scientific">Pseudomonas koreensis</name>
    <dbReference type="NCBI Taxonomy" id="198620"/>
    <lineage>
        <taxon>Bacteria</taxon>
        <taxon>Pseudomonadati</taxon>
        <taxon>Pseudomonadota</taxon>
        <taxon>Gammaproteobacteria</taxon>
        <taxon>Pseudomonadales</taxon>
        <taxon>Pseudomonadaceae</taxon>
        <taxon>Pseudomonas</taxon>
    </lineage>
</organism>
<reference evidence="4 5" key="1">
    <citation type="submission" date="2019-02" db="EMBL/GenBank/DDBJ databases">
        <title>Genome of Pseudomonas korensis isolated from heavy metal contaminated environment.</title>
        <authorList>
            <person name="Ayangbenro A.S."/>
            <person name="Babalola O."/>
        </authorList>
    </citation>
    <scope>NUCLEOTIDE SEQUENCE [LARGE SCALE GENOMIC DNA]</scope>
    <source>
        <strain evidence="4 5">AB36</strain>
    </source>
</reference>
<protein>
    <submittedName>
        <fullName evidence="4">DUF4142 domain-containing protein</fullName>
    </submittedName>
</protein>
<evidence type="ECO:0000313" key="4">
    <source>
        <dbReference type="EMBL" id="RYM41288.1"/>
    </source>
</evidence>
<evidence type="ECO:0000256" key="1">
    <source>
        <dbReference type="SAM" id="MobiDB-lite"/>
    </source>
</evidence>
<evidence type="ECO:0000259" key="3">
    <source>
        <dbReference type="Pfam" id="PF13628"/>
    </source>
</evidence>
<dbReference type="EMBL" id="SEUB01000005">
    <property type="protein sequence ID" value="RYM41288.1"/>
    <property type="molecule type" value="Genomic_DNA"/>
</dbReference>
<evidence type="ECO:0000313" key="5">
    <source>
        <dbReference type="Proteomes" id="UP000291107"/>
    </source>
</evidence>
<feature type="compositionally biased region" description="Basic and acidic residues" evidence="1">
    <location>
        <begin position="156"/>
        <end position="169"/>
    </location>
</feature>
<dbReference type="PANTHER" id="PTHR38593:SF1">
    <property type="entry name" value="BLR2558 PROTEIN"/>
    <property type="match status" value="1"/>
</dbReference>
<comment type="caution">
    <text evidence="4">The sequence shown here is derived from an EMBL/GenBank/DDBJ whole genome shotgun (WGS) entry which is preliminary data.</text>
</comment>
<dbReference type="InterPro" id="IPR025419">
    <property type="entry name" value="DUF4142"/>
</dbReference>
<proteinExistence type="predicted"/>
<keyword evidence="2" id="KW-0732">Signal</keyword>
<gene>
    <name evidence="4" type="ORF">EVS84_15485</name>
</gene>
<name>A0A4Q4L343_9PSED</name>
<sequence>MLRSLRAMKSLAAICLALLAVIVQPSHADTIDAFIEEAAQQSLFQHNSSRIALEKATLPEIKAFARQMIAEHERFDKQIRQLGQSQSMAVPTEPSMASKAKQLRLESRDDAFDRIYIDSQAETLEQKLMLFKKEAMSSQNPQLKAFAQSALPGIEKQARTARDLQEKLKPSAGALAPPKP</sequence>
<feature type="domain" description="DUF4142" evidence="3">
    <location>
        <begin position="32"/>
        <end position="164"/>
    </location>
</feature>
<dbReference type="Proteomes" id="UP000291107">
    <property type="component" value="Unassembled WGS sequence"/>
</dbReference>
<accession>A0A4Q4L343</accession>
<evidence type="ECO:0000256" key="2">
    <source>
        <dbReference type="SAM" id="SignalP"/>
    </source>
</evidence>
<feature type="signal peptide" evidence="2">
    <location>
        <begin position="1"/>
        <end position="28"/>
    </location>
</feature>
<dbReference type="AlphaFoldDB" id="A0A4Q4L343"/>
<feature type="region of interest" description="Disordered" evidence="1">
    <location>
        <begin position="148"/>
        <end position="180"/>
    </location>
</feature>
<feature type="chain" id="PRO_5020293653" evidence="2">
    <location>
        <begin position="29"/>
        <end position="180"/>
    </location>
</feature>